<evidence type="ECO:0000256" key="2">
    <source>
        <dbReference type="SAM" id="MobiDB-lite"/>
    </source>
</evidence>
<dbReference type="GO" id="GO:0051607">
    <property type="term" value="P:defense response to virus"/>
    <property type="evidence" value="ECO:0007669"/>
    <property type="project" value="UniProtKB-KW"/>
</dbReference>
<proteinExistence type="predicted"/>
<dbReference type="EMBL" id="RKLX01000027">
    <property type="protein sequence ID" value="TGD17582.1"/>
    <property type="molecule type" value="Genomic_DNA"/>
</dbReference>
<dbReference type="InterPro" id="IPR013422">
    <property type="entry name" value="CRISPR-assoc_prot_Cas5_N"/>
</dbReference>
<evidence type="ECO:0000256" key="1">
    <source>
        <dbReference type="ARBA" id="ARBA00023118"/>
    </source>
</evidence>
<accession>A0A4Z0J685</accession>
<dbReference type="CDD" id="cd09756">
    <property type="entry name" value="Cas5_I-E"/>
    <property type="match status" value="1"/>
</dbReference>
<dbReference type="InterPro" id="IPR021124">
    <property type="entry name" value="CRISPR-assoc_prot_Cas5"/>
</dbReference>
<dbReference type="RefSeq" id="WP_135368864.1">
    <property type="nucleotide sequence ID" value="NZ_RKLX01000027.1"/>
</dbReference>
<dbReference type="OrthoDB" id="3189549at2"/>
<dbReference type="NCBIfam" id="TIGR01868">
    <property type="entry name" value="casD_Cas5e"/>
    <property type="match status" value="1"/>
</dbReference>
<reference evidence="3 4" key="1">
    <citation type="submission" date="2018-10" db="EMBL/GenBank/DDBJ databases">
        <title>Lactobacillus sp. R7 and Lactobacillus sp. R19 isolated from fermented mustard green product of Taiwan.</title>
        <authorList>
            <person name="Lin S.-T."/>
        </authorList>
    </citation>
    <scope>NUCLEOTIDE SEQUENCE [LARGE SCALE GENOMIC DNA]</scope>
    <source>
        <strain evidence="3 4">BCRC 81129</strain>
    </source>
</reference>
<keyword evidence="4" id="KW-1185">Reference proteome</keyword>
<organism evidence="3 4">
    <name type="scientific">Levilactobacillus suantsaiihabitans</name>
    <dbReference type="NCBI Taxonomy" id="2487722"/>
    <lineage>
        <taxon>Bacteria</taxon>
        <taxon>Bacillati</taxon>
        <taxon>Bacillota</taxon>
        <taxon>Bacilli</taxon>
        <taxon>Lactobacillales</taxon>
        <taxon>Lactobacillaceae</taxon>
        <taxon>Levilactobacillus</taxon>
    </lineage>
</organism>
<comment type="caution">
    <text evidence="3">The sequence shown here is derived from an EMBL/GenBank/DDBJ whole genome shotgun (WGS) entry which is preliminary data.</text>
</comment>
<dbReference type="Proteomes" id="UP000297348">
    <property type="component" value="Unassembled WGS sequence"/>
</dbReference>
<dbReference type="GO" id="GO:0043571">
    <property type="term" value="P:maintenance of CRISPR repeat elements"/>
    <property type="evidence" value="ECO:0007669"/>
    <property type="project" value="InterPro"/>
</dbReference>
<dbReference type="Pfam" id="PF09704">
    <property type="entry name" value="Cas_Cas5d"/>
    <property type="match status" value="1"/>
</dbReference>
<gene>
    <name evidence="3" type="primary">cas5e</name>
    <name evidence="3" type="ORF">EGT51_11745</name>
</gene>
<name>A0A4Z0J685_9LACO</name>
<dbReference type="GO" id="GO:0003723">
    <property type="term" value="F:RNA binding"/>
    <property type="evidence" value="ECO:0007669"/>
    <property type="project" value="InterPro"/>
</dbReference>
<dbReference type="Gene3D" id="3.30.70.2660">
    <property type="match status" value="1"/>
</dbReference>
<dbReference type="InterPro" id="IPR010147">
    <property type="entry name" value="CRISPR-assoc_prot_CasD"/>
</dbReference>
<feature type="region of interest" description="Disordered" evidence="2">
    <location>
        <begin position="217"/>
        <end position="236"/>
    </location>
</feature>
<protein>
    <submittedName>
        <fullName evidence="3">Type I-E CRISPR-associated protein Cas5/CasD</fullName>
    </submittedName>
</protein>
<keyword evidence="1" id="KW-0051">Antiviral defense</keyword>
<dbReference type="NCBIfam" id="TIGR02593">
    <property type="entry name" value="CRISPR_cas5"/>
    <property type="match status" value="1"/>
</dbReference>
<evidence type="ECO:0000313" key="3">
    <source>
        <dbReference type="EMBL" id="TGD17582.1"/>
    </source>
</evidence>
<evidence type="ECO:0000313" key="4">
    <source>
        <dbReference type="Proteomes" id="UP000297348"/>
    </source>
</evidence>
<dbReference type="AlphaFoldDB" id="A0A4Z0J685"/>
<sequence length="236" mass="26685">MKTLTIKLTAPLQSYGNEASFARRTTNDYPTKSAVVGMVAAALGYRRNDQRILTLNQLSFAVRIDQVGRQLTDFQTVEWKKDTRKITYRDYLQDAVFVVALGHEDDAVIDNIKFALKHPRFQLFLGRRSNAPAGVLEMQEFADQAPVAVLQDLKWQAASWYQRRQQESSLEIIADAGLLADKSSALVKDRVISFNQRDRQHGFRAIARTTVPLNQLDAQSSDLDTQHDPFTALGEE</sequence>